<evidence type="ECO:0000313" key="3">
    <source>
        <dbReference type="Proteomes" id="UP000299102"/>
    </source>
</evidence>
<name>A0A4C1SAN8_EUMVA</name>
<evidence type="ECO:0000313" key="2">
    <source>
        <dbReference type="EMBL" id="GBO99174.1"/>
    </source>
</evidence>
<keyword evidence="3" id="KW-1185">Reference proteome</keyword>
<dbReference type="AlphaFoldDB" id="A0A4C1SAN8"/>
<feature type="compositionally biased region" description="Polar residues" evidence="1">
    <location>
        <begin position="18"/>
        <end position="31"/>
    </location>
</feature>
<evidence type="ECO:0000256" key="1">
    <source>
        <dbReference type="SAM" id="MobiDB-lite"/>
    </source>
</evidence>
<sequence>MQSKKEEVLMNRGGGVKSTHSSVEGWNTTSDSQHRHIMDPLQDVDKLVDEYRRPDQPHLRSESFNHWKDGTGERKKYTKCNQVNLQGWECIFTSDRDLEEERTDGREMRGVSPRGESKWNFFLGLHRPNICYQPFQVTGVQTANEEVEHNITISQENCLLEGWCGRSSKSISTKARKNKKLSPLKAAGG</sequence>
<comment type="caution">
    <text evidence="2">The sequence shown here is derived from an EMBL/GenBank/DDBJ whole genome shotgun (WGS) entry which is preliminary data.</text>
</comment>
<reference evidence="2 3" key="1">
    <citation type="journal article" date="2019" name="Commun. Biol.">
        <title>The bagworm genome reveals a unique fibroin gene that provides high tensile strength.</title>
        <authorList>
            <person name="Kono N."/>
            <person name="Nakamura H."/>
            <person name="Ohtoshi R."/>
            <person name="Tomita M."/>
            <person name="Numata K."/>
            <person name="Arakawa K."/>
        </authorList>
    </citation>
    <scope>NUCLEOTIDE SEQUENCE [LARGE SCALE GENOMIC DNA]</scope>
</reference>
<feature type="region of interest" description="Disordered" evidence="1">
    <location>
        <begin position="1"/>
        <end position="33"/>
    </location>
</feature>
<organism evidence="2 3">
    <name type="scientific">Eumeta variegata</name>
    <name type="common">Bagworm moth</name>
    <name type="synonym">Eumeta japonica</name>
    <dbReference type="NCBI Taxonomy" id="151549"/>
    <lineage>
        <taxon>Eukaryota</taxon>
        <taxon>Metazoa</taxon>
        <taxon>Ecdysozoa</taxon>
        <taxon>Arthropoda</taxon>
        <taxon>Hexapoda</taxon>
        <taxon>Insecta</taxon>
        <taxon>Pterygota</taxon>
        <taxon>Neoptera</taxon>
        <taxon>Endopterygota</taxon>
        <taxon>Lepidoptera</taxon>
        <taxon>Glossata</taxon>
        <taxon>Ditrysia</taxon>
        <taxon>Tineoidea</taxon>
        <taxon>Psychidae</taxon>
        <taxon>Oiketicinae</taxon>
        <taxon>Eumeta</taxon>
    </lineage>
</organism>
<dbReference type="Proteomes" id="UP000299102">
    <property type="component" value="Unassembled WGS sequence"/>
</dbReference>
<dbReference type="EMBL" id="BGZK01009728">
    <property type="protein sequence ID" value="GBO99174.1"/>
    <property type="molecule type" value="Genomic_DNA"/>
</dbReference>
<protein>
    <submittedName>
        <fullName evidence="2">Uncharacterized protein</fullName>
    </submittedName>
</protein>
<feature type="non-terminal residue" evidence="2">
    <location>
        <position position="189"/>
    </location>
</feature>
<accession>A0A4C1SAN8</accession>
<gene>
    <name evidence="2" type="ORF">EVAR_71470_1</name>
</gene>
<proteinExistence type="predicted"/>